<evidence type="ECO:0000259" key="15">
    <source>
        <dbReference type="Pfam" id="PF23723"/>
    </source>
</evidence>
<dbReference type="Gene3D" id="1.20.58.60">
    <property type="match status" value="1"/>
</dbReference>
<evidence type="ECO:0000259" key="13">
    <source>
        <dbReference type="Pfam" id="PF06333"/>
    </source>
</evidence>
<keyword evidence="12" id="KW-0472">Membrane</keyword>
<dbReference type="InterPro" id="IPR056583">
    <property type="entry name" value="EDRF1_TPR"/>
</dbReference>
<keyword evidence="8 9" id="KW-0539">Nucleus</keyword>
<keyword evidence="4 9" id="KW-0678">Repressor</keyword>
<feature type="transmembrane region" description="Helical" evidence="12">
    <location>
        <begin position="2089"/>
        <end position="2110"/>
    </location>
</feature>
<organism evidence="16 17">
    <name type="scientific">Rotaria sordida</name>
    <dbReference type="NCBI Taxonomy" id="392033"/>
    <lineage>
        <taxon>Eukaryota</taxon>
        <taxon>Metazoa</taxon>
        <taxon>Spiralia</taxon>
        <taxon>Gnathifera</taxon>
        <taxon>Rotifera</taxon>
        <taxon>Eurotatoria</taxon>
        <taxon>Bdelloidea</taxon>
        <taxon>Philodinida</taxon>
        <taxon>Philodinidae</taxon>
        <taxon>Rotaria</taxon>
    </lineage>
</organism>
<dbReference type="Pfam" id="PF06333">
    <property type="entry name" value="Med13_C"/>
    <property type="match status" value="1"/>
</dbReference>
<sequence>MSAPCSLEHCHTNLFALQSLNDMKWKCFRRSLNYRLEPNPYKDPVLIAYWNALRADTLCAWRRVLTDDGQKTERELWLFGINEDLPSELPNLRPINQANGSWSENVLSYDCRSMLFKALHNMIEKYLLSKGFARLNKWFVLPINDHSDVKVPNFSFNFNFFLHGDNKVCASVDVQRHRYIYNLTSKDLDKTSPTNVILAPYGINGMLTGHVNRDIDINILRENWERNYPIRHIDGLPDFVEVTAGNIRMFYPTCYVYKIASNNEAPPSNETTPPNKKTDLSSTKKSKIPLSSNIQSTPPLVPPLPPSTATTTTTTNTRLDLLSNNNNKNENILIKNLANQLLISAQRNNCIDIEKKQENKCLSINDPMNRRTCRCHQCLTSTTRSSTFIPFHRRPSTTAPVITDSSSIRTKIEPIKTDNTSESNENTNTLTQNDVLISQSTSSPTVNNSISSNQQTTNDKTTEWTASTPNSICISGPPSVLAPITNLNSIQTNSPIPISTSSRGLKRSATIAFDDLSIIEDDEREQHKQTYDFQRTDTFLQLPLKRFRPDTNSIINNIQSSLTINNSTTLITTDHVYRHGQPTPPSPSHLLSRTDPYEFGDDEDSTSRILYPPLTPTSNIRQNQTTFNTIDGPSITDLDTIIDSHDINENKNTNSSNVLSHILSNGGIKSPMRKDNSLIHPILPPPPPPPNLSITNGNTFPVNKSLNGVFHELEQIYNTPPGSSSSEKLQALHSPYAIMVDSVSSAATTLDMLNQFSQESIIAPFESITVEDHSSYHPLKKSLLAKSIKRYEPSKTFSISILSHHKPIKHWKRTLTINDYSSSPFNNQQIIRQQPTPRSIDIRNTSMSISNVPTPTMFSPMNNNPSIRSNDLQSSPFPIRSVGSVQALNSPTTYTTQSTTINQPDIDSLLFNVLLNDSILNFFRDMNFDSCVLCACTPNELNIRGIDSTIYLEKPRDFLKSSSTSASTVGQNQTTHSPYHPHMYSHQQSSYHIHPHPAMYAQQQQQQQQQQQHIIPSINNNNNQNLCSCGFSAVVNLRLSYLSGLFYEDEIEITGIKADLKYRTSNDHIPVNLLELIERKECLPSPFDYFINKNIQTSIINRKNDQDISQILKQPAYQFENLACRAAIEQSRNPVNSLITDDLDKHHWLHQWSYITSPLDSDQQLITMLRSLQPLLVEALKKRHVNGLWSTIDGPLTWKSFHQLLYVQNQHVQLEEQISGPQPIPYLLAGLDREWVMLAPYSLKFWDKLCLEPYSKNKDIAYVCIVPDNDYICSMTKTYFRELSTHYELCRLGLHRPLLKAFSDQGLLRISQNNNDSIQLPNVDQWFTDHETTNPLGTRLKLYAQTIKGQLFNLLSTQPFDNTLLEESTTRRDIFRTPNDVSNPSSSLDLHSSSNDLTNSGYALSPSSSSLSATTTTTIPTTNNLIANNIYTAGSTAADILSLSSNNISSVTNGTFVNGHQVDPIDLQAFESFHQGRTSNDDQFFIVIYLIDTFRYEITAAINDENGNNNNNNNNNTLIDDKIDAYVKKAIFRAYMDLIKDLPEKISIRVNIQIIPFEAIVSQQVESDSELRLTQLKRLAFNVYGQLKRTVSYTTRAKSLTGFGPAASEEKMPAKIVMQLYTPAYILSPKSDFRFKAFADITEQTNINGSILFCSYCLSDDQRYLLASCSDDRGELLETCSINIEVPDRHRRKVQHARRIGLQKLWDFIIRVVTSTTMPWRIVIGRLGRLGHGELKSWGIILSKKNLVRCATLIRDSCSMCHILRCHDQPVILSACLISMETHPSLTVLPESLELGEIRGTQASNNNSTTMQNSGQVLDDISVTHILTLPTSASVQHVQTMPRPNDHRSTVDNEDDLFSKLFEDLDPEGPPNEAFDNITSPTPVDLEFSSNYADMNHNGNTHGLSSGQHNRLGNSSNSHNDYHNNHPYGNSSNGTNLKSNSYQHFEYEIDMNDNPSLHQQPLALGFYVSTIGTLNPLPLWMLHGKFNQRMNNSCSVFKATLHVSVPNAQHSDDMLFAQSNDQKLTHPLDSNYTYVVLRYVLESYNRLSWLLIDAKTNERASCLPIHIETLLRLYHAFVKFILYRCVYDYCTGHFLFFIFLLLFVVVVVIIHDDVDDNIDDDVDNDVDDDADKFDNVFDQTYLLIFDLEGQISTTTPTLEPLENNLTATNLLLLKQTTIEEELLKRQQQIDELRIQVEKLKQLEPENLMELKQNNQKLRLEQQKYLHQHLREIEDEQIWLSENRHLFQTHSDLIFNNKQQTLMNIKLLEQHLNNECIRISQDYPSRANEFQQQHLYQYYYDSSDAEAWLGEQELYMMSEEHGKDELTTQASIHNLNQSNLSDNIIYEHNAFRTEESQTRRKHLRSLASLHYGKALKLFSPDDNPLESLRLLIEEVALAEFGLQNATDSSVIF</sequence>
<keyword evidence="7 9" id="KW-0804">Transcription</keyword>
<dbReference type="EMBL" id="CAJOBD010000626">
    <property type="protein sequence ID" value="CAF3697956.1"/>
    <property type="molecule type" value="Genomic_DNA"/>
</dbReference>
<evidence type="ECO:0000313" key="17">
    <source>
        <dbReference type="Proteomes" id="UP000663836"/>
    </source>
</evidence>
<evidence type="ECO:0000259" key="14">
    <source>
        <dbReference type="Pfam" id="PF18296"/>
    </source>
</evidence>
<proteinExistence type="inferred from homology"/>
<dbReference type="InterPro" id="IPR009401">
    <property type="entry name" value="Med13_C"/>
</dbReference>
<feature type="domain" description="EDRF1 TPR repeats region" evidence="15">
    <location>
        <begin position="2347"/>
        <end position="2406"/>
    </location>
</feature>
<dbReference type="Proteomes" id="UP000663836">
    <property type="component" value="Unassembled WGS sequence"/>
</dbReference>
<evidence type="ECO:0000256" key="8">
    <source>
        <dbReference type="ARBA" id="ARBA00023242"/>
    </source>
</evidence>
<evidence type="ECO:0000256" key="5">
    <source>
        <dbReference type="ARBA" id="ARBA00023015"/>
    </source>
</evidence>
<comment type="subunit">
    <text evidence="9">Component of the Mediator complex.</text>
</comment>
<name>A0A818UJ95_9BILA</name>
<dbReference type="PANTHER" id="PTHR48249">
    <property type="entry name" value="MEDIATOR OF RNA POLYMERASE II TRANSCRIPTION SUBUNIT 13"/>
    <property type="match status" value="1"/>
</dbReference>
<feature type="region of interest" description="Disordered" evidence="11">
    <location>
        <begin position="440"/>
        <end position="464"/>
    </location>
</feature>
<evidence type="ECO:0000256" key="7">
    <source>
        <dbReference type="ARBA" id="ARBA00023163"/>
    </source>
</evidence>
<evidence type="ECO:0000256" key="9">
    <source>
        <dbReference type="RuleBase" id="RU364134"/>
    </source>
</evidence>
<accession>A0A818UJ95</accession>
<keyword evidence="12" id="KW-0812">Transmembrane</keyword>
<feature type="region of interest" description="Disordered" evidence="11">
    <location>
        <begin position="1885"/>
        <end position="1939"/>
    </location>
</feature>
<dbReference type="InterPro" id="IPR051139">
    <property type="entry name" value="Mediator_complx_sub13"/>
</dbReference>
<evidence type="ECO:0000256" key="10">
    <source>
        <dbReference type="SAM" id="Coils"/>
    </source>
</evidence>
<comment type="caution">
    <text evidence="16">The sequence shown here is derived from an EMBL/GenBank/DDBJ whole genome shotgun (WGS) entry which is preliminary data.</text>
</comment>
<feature type="domain" description="MID" evidence="14">
    <location>
        <begin position="1258"/>
        <end position="1589"/>
    </location>
</feature>
<keyword evidence="12" id="KW-1133">Transmembrane helix</keyword>
<evidence type="ECO:0000256" key="4">
    <source>
        <dbReference type="ARBA" id="ARBA00022491"/>
    </source>
</evidence>
<feature type="region of interest" description="Disordered" evidence="11">
    <location>
        <begin position="262"/>
        <end position="313"/>
    </location>
</feature>
<evidence type="ECO:0000313" key="16">
    <source>
        <dbReference type="EMBL" id="CAF3697956.1"/>
    </source>
</evidence>
<feature type="transmembrane region" description="Helical" evidence="12">
    <location>
        <begin position="1962"/>
        <end position="1982"/>
    </location>
</feature>
<keyword evidence="5 9" id="KW-0805">Transcription regulation</keyword>
<gene>
    <name evidence="16" type="ORF">JBS370_LOCUS9309</name>
</gene>
<evidence type="ECO:0000256" key="3">
    <source>
        <dbReference type="ARBA" id="ARBA00019618"/>
    </source>
</evidence>
<feature type="domain" description="Mediator complex subunit Med13 C-terminal" evidence="13">
    <location>
        <begin position="1621"/>
        <end position="2070"/>
    </location>
</feature>
<comment type="function">
    <text evidence="9">Component of the Mediator complex, a coactivator involved in regulated transcription of nearly all RNA polymerase II-dependent genes. Mediator functions as a bridge to convey information from gene-specific regulatory proteins to the basal RNA polymerase II transcription machinery. Mediator is recruited to promoters by direct interactions with regulatory proteins and serves as a scaffold for the assembly of a functional preinitiation complex with RNA polymerase II and the general transcription factors.</text>
</comment>
<dbReference type="PANTHER" id="PTHR48249:SF3">
    <property type="entry name" value="MEDIATOR OF RNA POLYMERASE II TRANSCRIPTION SUBUNIT 13"/>
    <property type="match status" value="1"/>
</dbReference>
<keyword evidence="10" id="KW-0175">Coiled coil</keyword>
<dbReference type="SUPFAM" id="SSF46966">
    <property type="entry name" value="Spectrin repeat"/>
    <property type="match status" value="1"/>
</dbReference>
<comment type="similarity">
    <text evidence="2 9">Belongs to the Mediator complex subunit 13 family.</text>
</comment>
<dbReference type="Pfam" id="PF23723">
    <property type="entry name" value="TPR_EDRF1"/>
    <property type="match status" value="1"/>
</dbReference>
<dbReference type="Pfam" id="PF18296">
    <property type="entry name" value="MID_MedPIWI"/>
    <property type="match status" value="1"/>
</dbReference>
<feature type="compositionally biased region" description="Polar residues" evidence="11">
    <location>
        <begin position="1927"/>
        <end position="1939"/>
    </location>
</feature>
<evidence type="ECO:0000256" key="1">
    <source>
        <dbReference type="ARBA" id="ARBA00004123"/>
    </source>
</evidence>
<feature type="compositionally biased region" description="Low complexity" evidence="11">
    <location>
        <begin position="447"/>
        <end position="458"/>
    </location>
</feature>
<evidence type="ECO:0000256" key="2">
    <source>
        <dbReference type="ARBA" id="ARBA00009354"/>
    </source>
</evidence>
<dbReference type="GO" id="GO:0045944">
    <property type="term" value="P:positive regulation of transcription by RNA polymerase II"/>
    <property type="evidence" value="ECO:0007669"/>
    <property type="project" value="TreeGrafter"/>
</dbReference>
<protein>
    <recommendedName>
        <fullName evidence="3 9">Mediator of RNA polymerase II transcription subunit 13</fullName>
    </recommendedName>
</protein>
<evidence type="ECO:0000256" key="11">
    <source>
        <dbReference type="SAM" id="MobiDB-lite"/>
    </source>
</evidence>
<keyword evidence="6 9" id="KW-0010">Activator</keyword>
<feature type="compositionally biased region" description="Polar residues" evidence="11">
    <location>
        <begin position="262"/>
        <end position="275"/>
    </location>
</feature>
<feature type="compositionally biased region" description="Polar residues" evidence="11">
    <location>
        <begin position="1885"/>
        <end position="1913"/>
    </location>
</feature>
<feature type="coiled-coil region" evidence="10">
    <location>
        <begin position="2182"/>
        <end position="2227"/>
    </location>
</feature>
<dbReference type="InterPro" id="IPR041285">
    <property type="entry name" value="MID_MedPIWI"/>
</dbReference>
<evidence type="ECO:0000256" key="6">
    <source>
        <dbReference type="ARBA" id="ARBA00023159"/>
    </source>
</evidence>
<comment type="subcellular location">
    <subcellularLocation>
        <location evidence="1 9">Nucleus</location>
    </subcellularLocation>
</comment>
<evidence type="ECO:0000256" key="12">
    <source>
        <dbReference type="SAM" id="Phobius"/>
    </source>
</evidence>
<reference evidence="16" key="1">
    <citation type="submission" date="2021-02" db="EMBL/GenBank/DDBJ databases">
        <authorList>
            <person name="Nowell W R."/>
        </authorList>
    </citation>
    <scope>NUCLEOTIDE SEQUENCE</scope>
</reference>
<dbReference type="GO" id="GO:0016592">
    <property type="term" value="C:mediator complex"/>
    <property type="evidence" value="ECO:0007669"/>
    <property type="project" value="InterPro"/>
</dbReference>
<dbReference type="GO" id="GO:0003713">
    <property type="term" value="F:transcription coactivator activity"/>
    <property type="evidence" value="ECO:0007669"/>
    <property type="project" value="TreeGrafter"/>
</dbReference>